<name>A0A1H7FD35_STRJI</name>
<comment type="catalytic activity">
    <reaction evidence="13">
        <text>a di-trans,poly-cis-dolichyl phosphate + UDP-alpha-D-glucose = a di-trans,poly-cis-dolichyl beta-D-glucosyl phosphate + UDP</text>
        <dbReference type="Rhea" id="RHEA:15401"/>
        <dbReference type="Rhea" id="RHEA-COMP:19498"/>
        <dbReference type="Rhea" id="RHEA-COMP:19502"/>
        <dbReference type="ChEBI" id="CHEBI:57525"/>
        <dbReference type="ChEBI" id="CHEBI:57683"/>
        <dbReference type="ChEBI" id="CHEBI:58223"/>
        <dbReference type="ChEBI" id="CHEBI:58885"/>
        <dbReference type="EC" id="2.4.1.117"/>
    </reaction>
    <physiologicalReaction direction="left-to-right" evidence="13">
        <dbReference type="Rhea" id="RHEA:15402"/>
    </physiologicalReaction>
</comment>
<proteinExistence type="inferred from homology"/>
<evidence type="ECO:0000313" key="18">
    <source>
        <dbReference type="EMBL" id="SEK22332.1"/>
    </source>
</evidence>
<dbReference type="eggNOG" id="COG1215">
    <property type="taxonomic scope" value="Bacteria"/>
</dbReference>
<keyword evidence="19" id="KW-1185">Reference proteome</keyword>
<dbReference type="STRING" id="235985.SAMN05414137_101142"/>
<dbReference type="CDD" id="cd04188">
    <property type="entry name" value="DPG_synthase"/>
    <property type="match status" value="1"/>
</dbReference>
<dbReference type="PANTHER" id="PTHR10859">
    <property type="entry name" value="GLYCOSYL TRANSFERASE"/>
    <property type="match status" value="1"/>
</dbReference>
<accession>A0A1H7FD35</accession>
<keyword evidence="8 15" id="KW-0812">Transmembrane</keyword>
<evidence type="ECO:0000256" key="1">
    <source>
        <dbReference type="ARBA" id="ARBA00004141"/>
    </source>
</evidence>
<keyword evidence="12 15" id="KW-0472">Membrane</keyword>
<comment type="pathway">
    <text evidence="3">Protein modification; protein glycosylation.</text>
</comment>
<dbReference type="EMBL" id="FOAZ01000001">
    <property type="protein sequence ID" value="SEK22332.1"/>
    <property type="molecule type" value="Genomic_DNA"/>
</dbReference>
<keyword evidence="6" id="KW-0328">Glycosyltransferase</keyword>
<dbReference type="GO" id="GO:0000271">
    <property type="term" value="P:polysaccharide biosynthetic process"/>
    <property type="evidence" value="ECO:0007669"/>
    <property type="project" value="InterPro"/>
</dbReference>
<feature type="transmembrane region" description="Helical" evidence="15">
    <location>
        <begin position="279"/>
        <end position="301"/>
    </location>
</feature>
<protein>
    <recommendedName>
        <fullName evidence="5">dolichyl-phosphate beta-glucosyltransferase</fullName>
        <ecNumber evidence="5">2.4.1.117</ecNumber>
    </recommendedName>
</protein>
<evidence type="ECO:0000256" key="10">
    <source>
        <dbReference type="ARBA" id="ARBA00022968"/>
    </source>
</evidence>
<sequence>MNHSSAPAAHAAPPVAGRDGTRTELVEVVVPVYNEEHVLAPSVRTLHAYLREHFPYPFRITIADNASIDTTWQVATALAAELPEVRAVHLDQKGRGRALRTVWGSSDATVVAYMDVDLSTGLEAFLPLVAPLLSGHSDLAIGSRLHRGSAVVRGPKREFISRTYNLLLRATLAAKFSDAQCGFKAARTDVVQALLADVEDQTWFFDTELLLLAERSGLRIHEVPVDWIDDPDSRVDIVRTVKDDLKGMWRVGKKAAFGATRMPVPPRVLRAELPTGMRWQLSSFAVIGVVSTLAYLGLYLLTRQMAPAILANAFALLVTAVANTAANRRFTFGVTGSRDALRHQVEGGMAFLLGLVLSTLALAVSRVVAPGASHAAELGWLVGANALATVVRFVLLRAWVFNPQRTAKHAREADLSELSALTTNHQGEPSHPNHLTYPNHPTSPNHPTYPPNPSIHMNQESRR</sequence>
<evidence type="ECO:0000256" key="7">
    <source>
        <dbReference type="ARBA" id="ARBA00022679"/>
    </source>
</evidence>
<dbReference type="InterPro" id="IPR029044">
    <property type="entry name" value="Nucleotide-diphossugar_trans"/>
</dbReference>
<organism evidence="18 19">
    <name type="scientific">Streptacidiphilus jiangxiensis</name>
    <dbReference type="NCBI Taxonomy" id="235985"/>
    <lineage>
        <taxon>Bacteria</taxon>
        <taxon>Bacillati</taxon>
        <taxon>Actinomycetota</taxon>
        <taxon>Actinomycetes</taxon>
        <taxon>Kitasatosporales</taxon>
        <taxon>Streptomycetaceae</taxon>
        <taxon>Streptacidiphilus</taxon>
    </lineage>
</organism>
<evidence type="ECO:0000256" key="14">
    <source>
        <dbReference type="SAM" id="MobiDB-lite"/>
    </source>
</evidence>
<keyword evidence="7 18" id="KW-0808">Transferase</keyword>
<evidence type="ECO:0000256" key="6">
    <source>
        <dbReference type="ARBA" id="ARBA00022676"/>
    </source>
</evidence>
<evidence type="ECO:0000313" key="19">
    <source>
        <dbReference type="Proteomes" id="UP000183015"/>
    </source>
</evidence>
<reference evidence="19" key="1">
    <citation type="submission" date="2016-10" db="EMBL/GenBank/DDBJ databases">
        <authorList>
            <person name="Varghese N."/>
        </authorList>
    </citation>
    <scope>NUCLEOTIDE SEQUENCE [LARGE SCALE GENOMIC DNA]</scope>
    <source>
        <strain evidence="19">DSM 45096 / BCRC 16803 / CGMCC 4.1857 / CIP 109030 / JCM 12277 / KCTC 19219 / NBRC 100920 / 33214</strain>
    </source>
</reference>
<dbReference type="SUPFAM" id="SSF53448">
    <property type="entry name" value="Nucleotide-diphospho-sugar transferases"/>
    <property type="match status" value="1"/>
</dbReference>
<dbReference type="Pfam" id="PF00535">
    <property type="entry name" value="Glycos_transf_2"/>
    <property type="match status" value="1"/>
</dbReference>
<dbReference type="Gene3D" id="3.90.550.10">
    <property type="entry name" value="Spore Coat Polysaccharide Biosynthesis Protein SpsA, Chain A"/>
    <property type="match status" value="1"/>
</dbReference>
<feature type="transmembrane region" description="Helical" evidence="15">
    <location>
        <begin position="380"/>
        <end position="401"/>
    </location>
</feature>
<evidence type="ECO:0000256" key="8">
    <source>
        <dbReference type="ARBA" id="ARBA00022692"/>
    </source>
</evidence>
<evidence type="ECO:0000256" key="5">
    <source>
        <dbReference type="ARBA" id="ARBA00012583"/>
    </source>
</evidence>
<evidence type="ECO:0000256" key="9">
    <source>
        <dbReference type="ARBA" id="ARBA00022824"/>
    </source>
</evidence>
<feature type="domain" description="GtrA/DPMS transmembrane" evidence="17">
    <location>
        <begin position="284"/>
        <end position="401"/>
    </location>
</feature>
<dbReference type="InterPro" id="IPR001173">
    <property type="entry name" value="Glyco_trans_2-like"/>
</dbReference>
<feature type="transmembrane region" description="Helical" evidence="15">
    <location>
        <begin position="307"/>
        <end position="326"/>
    </location>
</feature>
<feature type="transmembrane region" description="Helical" evidence="15">
    <location>
        <begin position="347"/>
        <end position="368"/>
    </location>
</feature>
<evidence type="ECO:0000256" key="12">
    <source>
        <dbReference type="ARBA" id="ARBA00023136"/>
    </source>
</evidence>
<evidence type="ECO:0000256" key="13">
    <source>
        <dbReference type="ARBA" id="ARBA00045097"/>
    </source>
</evidence>
<comment type="subcellular location">
    <subcellularLocation>
        <location evidence="2">Endoplasmic reticulum membrane</location>
        <topology evidence="2">Single-pass membrane protein</topology>
    </subcellularLocation>
    <subcellularLocation>
        <location evidence="1">Membrane</location>
        <topology evidence="1">Multi-pass membrane protein</topology>
    </subcellularLocation>
</comment>
<dbReference type="GO" id="GO:0016020">
    <property type="term" value="C:membrane"/>
    <property type="evidence" value="ECO:0007669"/>
    <property type="project" value="UniProtKB-SubCell"/>
</dbReference>
<keyword evidence="11 15" id="KW-1133">Transmembrane helix</keyword>
<keyword evidence="10" id="KW-0735">Signal-anchor</keyword>
<evidence type="ECO:0000256" key="3">
    <source>
        <dbReference type="ARBA" id="ARBA00004922"/>
    </source>
</evidence>
<dbReference type="FunFam" id="3.90.550.10:FF:000131">
    <property type="entry name" value="Glycosyl transferase"/>
    <property type="match status" value="1"/>
</dbReference>
<dbReference type="GO" id="GO:0006487">
    <property type="term" value="P:protein N-linked glycosylation"/>
    <property type="evidence" value="ECO:0007669"/>
    <property type="project" value="TreeGrafter"/>
</dbReference>
<dbReference type="GO" id="GO:0004581">
    <property type="term" value="F:dolichyl-phosphate beta-glucosyltransferase activity"/>
    <property type="evidence" value="ECO:0007669"/>
    <property type="project" value="UniProtKB-EC"/>
</dbReference>
<dbReference type="Proteomes" id="UP000183015">
    <property type="component" value="Unassembled WGS sequence"/>
</dbReference>
<dbReference type="Pfam" id="PF04138">
    <property type="entry name" value="GtrA_DPMS_TM"/>
    <property type="match status" value="1"/>
</dbReference>
<gene>
    <name evidence="18" type="ORF">SAMN05414137_101142</name>
</gene>
<evidence type="ECO:0000259" key="17">
    <source>
        <dbReference type="Pfam" id="PF04138"/>
    </source>
</evidence>
<dbReference type="AlphaFoldDB" id="A0A1H7FD35"/>
<evidence type="ECO:0000256" key="2">
    <source>
        <dbReference type="ARBA" id="ARBA00004389"/>
    </source>
</evidence>
<dbReference type="InterPro" id="IPR007267">
    <property type="entry name" value="GtrA_DPMS_TM"/>
</dbReference>
<evidence type="ECO:0000256" key="11">
    <source>
        <dbReference type="ARBA" id="ARBA00022989"/>
    </source>
</evidence>
<dbReference type="PANTHER" id="PTHR10859:SF91">
    <property type="entry name" value="DOLICHYL-PHOSPHATE BETA-GLUCOSYLTRANSFERASE"/>
    <property type="match status" value="1"/>
</dbReference>
<feature type="domain" description="Glycosyltransferase 2-like" evidence="16">
    <location>
        <begin position="28"/>
        <end position="194"/>
    </location>
</feature>
<feature type="region of interest" description="Disordered" evidence="14">
    <location>
        <begin position="423"/>
        <end position="463"/>
    </location>
</feature>
<evidence type="ECO:0000256" key="4">
    <source>
        <dbReference type="ARBA" id="ARBA00006739"/>
    </source>
</evidence>
<evidence type="ECO:0000259" key="16">
    <source>
        <dbReference type="Pfam" id="PF00535"/>
    </source>
</evidence>
<dbReference type="InterPro" id="IPR035518">
    <property type="entry name" value="DPG_synthase"/>
</dbReference>
<comment type="similarity">
    <text evidence="4">Belongs to the glycosyltransferase 2 family.</text>
</comment>
<keyword evidence="9" id="KW-0256">Endoplasmic reticulum</keyword>
<dbReference type="RefSeq" id="WP_174514458.1">
    <property type="nucleotide sequence ID" value="NZ_BBPN01000002.1"/>
</dbReference>
<evidence type="ECO:0000256" key="15">
    <source>
        <dbReference type="SAM" id="Phobius"/>
    </source>
</evidence>
<dbReference type="EC" id="2.4.1.117" evidence="5"/>